<dbReference type="InterPro" id="IPR012334">
    <property type="entry name" value="Pectin_lyas_fold"/>
</dbReference>
<dbReference type="Gene3D" id="2.160.20.10">
    <property type="entry name" value="Single-stranded right-handed beta-helix, Pectin lyase-like"/>
    <property type="match status" value="1"/>
</dbReference>
<dbReference type="InterPro" id="IPR051913">
    <property type="entry name" value="GH2_Domain-Containing"/>
</dbReference>
<dbReference type="InterPro" id="IPR006103">
    <property type="entry name" value="Glyco_hydro_2_cat"/>
</dbReference>
<dbReference type="RefSeq" id="WP_213118476.1">
    <property type="nucleotide sequence ID" value="NZ_JAGYPF010000003.1"/>
</dbReference>
<dbReference type="PRINTS" id="PR00132">
    <property type="entry name" value="GLHYDRLASE2"/>
</dbReference>
<keyword evidence="7" id="KW-1185">Reference proteome</keyword>
<dbReference type="PANTHER" id="PTHR42732:SF1">
    <property type="entry name" value="BETA-MANNOSIDASE"/>
    <property type="match status" value="1"/>
</dbReference>
<dbReference type="GO" id="GO:0005975">
    <property type="term" value="P:carbohydrate metabolic process"/>
    <property type="evidence" value="ECO:0007669"/>
    <property type="project" value="InterPro"/>
</dbReference>
<dbReference type="InterPro" id="IPR008979">
    <property type="entry name" value="Galactose-bd-like_sf"/>
</dbReference>
<dbReference type="SUPFAM" id="SSF49303">
    <property type="entry name" value="beta-Galactosidase/glucuronidase domain"/>
    <property type="match status" value="1"/>
</dbReference>
<feature type="domain" description="F5/8 type C" evidence="5">
    <location>
        <begin position="975"/>
        <end position="1147"/>
    </location>
</feature>
<dbReference type="Gene3D" id="3.20.20.80">
    <property type="entry name" value="Glycosidases"/>
    <property type="match status" value="1"/>
</dbReference>
<dbReference type="InterPro" id="IPR003343">
    <property type="entry name" value="Big_2"/>
</dbReference>
<keyword evidence="2" id="KW-0378">Hydrolase</keyword>
<protein>
    <submittedName>
        <fullName evidence="6">Ig-like domain-containing protein</fullName>
    </submittedName>
</protein>
<dbReference type="InterPro" id="IPR013783">
    <property type="entry name" value="Ig-like_fold"/>
</dbReference>
<dbReference type="InterPro" id="IPR000421">
    <property type="entry name" value="FA58C"/>
</dbReference>
<proteinExistence type="inferred from homology"/>
<comment type="caution">
    <text evidence="6">The sequence shown here is derived from an EMBL/GenBank/DDBJ whole genome shotgun (WGS) entry which is preliminary data.</text>
</comment>
<dbReference type="Gene3D" id="2.60.40.3490">
    <property type="match status" value="1"/>
</dbReference>
<evidence type="ECO:0000256" key="3">
    <source>
        <dbReference type="ARBA" id="ARBA00023295"/>
    </source>
</evidence>
<dbReference type="SUPFAM" id="SSF49373">
    <property type="entry name" value="Invasin/intimin cell-adhesion fragments"/>
    <property type="match status" value="1"/>
</dbReference>
<name>A0A942U7A5_9BACI</name>
<gene>
    <name evidence="6" type="ORF">KHA99_16030</name>
</gene>
<dbReference type="InterPro" id="IPR017853">
    <property type="entry name" value="GH"/>
</dbReference>
<dbReference type="Pfam" id="PF00703">
    <property type="entry name" value="Glyco_hydro_2"/>
    <property type="match status" value="1"/>
</dbReference>
<organism evidence="6 7">
    <name type="scientific">Neobacillus rhizophilus</name>
    <dbReference type="NCBI Taxonomy" id="2833579"/>
    <lineage>
        <taxon>Bacteria</taxon>
        <taxon>Bacillati</taxon>
        <taxon>Bacillota</taxon>
        <taxon>Bacilli</taxon>
        <taxon>Bacillales</taxon>
        <taxon>Bacillaceae</taxon>
        <taxon>Neobacillus</taxon>
    </lineage>
</organism>
<dbReference type="EMBL" id="JAGYPF010000003">
    <property type="protein sequence ID" value="MBS4213968.1"/>
    <property type="molecule type" value="Genomic_DNA"/>
</dbReference>
<dbReference type="Pfam" id="PF02837">
    <property type="entry name" value="Glyco_hydro_2_N"/>
    <property type="match status" value="1"/>
</dbReference>
<dbReference type="Pfam" id="PF02368">
    <property type="entry name" value="Big_2"/>
    <property type="match status" value="1"/>
</dbReference>
<comment type="similarity">
    <text evidence="1">Belongs to the glycosyl hydrolase 2 family.</text>
</comment>
<dbReference type="Gene3D" id="2.60.40.1080">
    <property type="match status" value="1"/>
</dbReference>
<dbReference type="Gene3D" id="2.60.40.10">
    <property type="entry name" value="Immunoglobulins"/>
    <property type="match status" value="3"/>
</dbReference>
<evidence type="ECO:0000259" key="5">
    <source>
        <dbReference type="PROSITE" id="PS50022"/>
    </source>
</evidence>
<feature type="signal peptide" evidence="4">
    <location>
        <begin position="1"/>
        <end position="28"/>
    </location>
</feature>
<evidence type="ECO:0000313" key="6">
    <source>
        <dbReference type="EMBL" id="MBS4213968.1"/>
    </source>
</evidence>
<dbReference type="SUPFAM" id="SSF51445">
    <property type="entry name" value="(Trans)glycosidases"/>
    <property type="match status" value="1"/>
</dbReference>
<dbReference type="Gene3D" id="2.60.120.260">
    <property type="entry name" value="Galactose-binding domain-like"/>
    <property type="match status" value="3"/>
</dbReference>
<dbReference type="PROSITE" id="PS50022">
    <property type="entry name" value="FA58C_3"/>
    <property type="match status" value="1"/>
</dbReference>
<dbReference type="SUPFAM" id="SSF51126">
    <property type="entry name" value="Pectin lyase-like"/>
    <property type="match status" value="1"/>
</dbReference>
<dbReference type="Proteomes" id="UP000679749">
    <property type="component" value="Unassembled WGS sequence"/>
</dbReference>
<dbReference type="InterPro" id="IPR006104">
    <property type="entry name" value="Glyco_hydro_2_N"/>
</dbReference>
<reference evidence="6" key="1">
    <citation type="submission" date="2021-05" db="EMBL/GenBank/DDBJ databases">
        <title>Novel Bacillus species.</title>
        <authorList>
            <person name="Liu G."/>
        </authorList>
    </citation>
    <scope>NUCLEOTIDE SEQUENCE</scope>
    <source>
        <strain evidence="6">FJAT-49825</strain>
    </source>
</reference>
<dbReference type="InterPro" id="IPR032311">
    <property type="entry name" value="DUF4982"/>
</dbReference>
<dbReference type="GO" id="GO:0004553">
    <property type="term" value="F:hydrolase activity, hydrolyzing O-glycosyl compounds"/>
    <property type="evidence" value="ECO:0007669"/>
    <property type="project" value="InterPro"/>
</dbReference>
<keyword evidence="4" id="KW-0732">Signal</keyword>
<dbReference type="InterPro" id="IPR008964">
    <property type="entry name" value="Invasin/intimin_cell_adhesion"/>
</dbReference>
<dbReference type="SMART" id="SM00635">
    <property type="entry name" value="BID_2"/>
    <property type="match status" value="1"/>
</dbReference>
<dbReference type="InterPro" id="IPR006102">
    <property type="entry name" value="Ig-like_GH2"/>
</dbReference>
<evidence type="ECO:0000256" key="4">
    <source>
        <dbReference type="SAM" id="SignalP"/>
    </source>
</evidence>
<dbReference type="SUPFAM" id="SSF49785">
    <property type="entry name" value="Galactose-binding domain-like"/>
    <property type="match status" value="3"/>
</dbReference>
<keyword evidence="3" id="KW-0326">Glycosidase</keyword>
<dbReference type="InterPro" id="IPR011050">
    <property type="entry name" value="Pectin_lyase_fold/virulence"/>
</dbReference>
<dbReference type="InterPro" id="IPR036156">
    <property type="entry name" value="Beta-gal/glucu_dom_sf"/>
</dbReference>
<dbReference type="PANTHER" id="PTHR42732">
    <property type="entry name" value="BETA-GALACTOSIDASE"/>
    <property type="match status" value="1"/>
</dbReference>
<dbReference type="InterPro" id="IPR038480">
    <property type="entry name" value="YuaB-like_sf"/>
</dbReference>
<sequence length="2449" mass="265661">MFYKFKRVISIMLAFVLFSSTLASGAFAQTSGTQGLSQSMAPPRITYTGNAETYTVDRKVNIKCDVKSGAELVSNTCKDIVGNAYTFKIGYNKFSAVAVDKEGNIGNGSTNFTVTVTYDGLMKLTEQFISNKGVANSLTSKLQAAKAADAKGDTNAKEGTLGAFVNEVSAQEGKMLTAEQAKILRDLVGYLSALGAGRTVTNIDSSWKFNYGNVAGAEAGSFDDSAWQNINLPHTWNADDAASANYKRGIGWYRKTIDFDSATYSGKQIYLEFGAASTRADVYVNGVHAGEHLGGFGAFRFDITSLITFDVPTVISVKVNNANDPAIAPLDSGSFDFSLQGGLYRDVSIIATNPIHIDTMDHASPGVYLTATNVSQDSASLNVKTKIVNNSNADKPIKVTAMLKDANGNIVNTIEDSANVPANGSYQFDKNTTVKNPHLWNGLADPYLYHVDVQVTDDKGKTKLDFVTQNLGFRYYRVDKNDGFFLNGKYLDLHGVGYHQDYVNGIGWASTEQDRKSDYTGIMKNMGVNAVRMVHYPHAAWEYDTTDELGYAVWTEIPLVKQFTETADKKNIDPAFEENIKQQLTEMVLQHYNHPSIMFWGMSNEMPNYDTDSAGNYLGGILMTTLSNLAHQLDPTRLTTLATDQGSNDLYYQVPTDLKAINHYSGWYVSDINEFTSYYNGRNAVSTSPLGVSEYGAGANAFQHMDNPTNTDVLPSTSGWHPMEYQSLVHEGDWAQMKKRPEIWGKFIWNIFDFASYKKDEGGQIGINDKGMVTRDRQTKKDAYYFYQSVWTDKPMIKLTSEGFENRPHSIPVVKAYSNCDEVTLYVDGVKKGTVKRSSLKDSQNDTVFTWSNVDIGLGEHTIRVEGTKNGKTVSDKAKWNGILGNDTRVTSEKYLVLESSPFDSKGKPHSPMPDSKIEAPGEAATLAEYLKNINLPFGSTVKLYQKDGVTLVSKDTPIAPDMKLVVTSEDGKNKRVYNLFIRNIALLKPVSASSVKGGSQYGSFVTDGITDNNTATGVWAPFRDASSNYSFPSWVIIDLGDVYNLSAIKNYFVENGKSFGYKIYAGNELNGKDWKDESSELDLKDGGTLIVDKDSNTDKSGLYVDQFSSAAPVTARYIKVVMTKMDGSSAPTKTQPGIREIEVYGYKLTTSYPIDRETKAIKVPSSTTVNKALSNISITGNVKGIAFTDQGKALIGTDLLTNGSILEITDYNGSSVNYVIYVDGSTIPVEKVTLDAEKVTLNVGDTKQLTAAVTPSFATNKDLTWSSSDESIVKVKNGLIEAVGEGKAVITVTSVDQNKTAACEVNVQRVIQGDGPFAVLNDTMTEGTTRDLEVDFSINPEDKRPNDANTDGIRNTSVTINLPKGISANGDDEVSIIGQDRIKLNDTAGFETIKKNGTDVVGASKSAPTAVISNGGQTITFTGLDLLPNNGVDIQLFLKNKVVPSFGDYEFSASYTPNGRNRVVLKNAPFHSVKTVTDFHRVIDTSLTYKETGETYNSLSLNWTAPAGAKGVAIKQTTDGINWTDAVLDKPITASSTSAHISNLPSNKLYQFKLVVTGGTNAGDSNIAKFYTGKFDVKTYGHAAGDGETDDTKAIQKSIDDAAATGGGMVLFSKGDYLTGTIHLRSNVYLYLDSDATILAKLHGIDTPEPYYLASPYIPYTPDNSKSGPYGGNNNAQDIGHSFFNDALFVGLRIDNFKILGSGVIDGNGAITAQDANKGDTPIIDVNQNTVNNFNESFDLGDKLISLKLSTNFELGGHIENPTNNLPDDITNDGPTINPQTGKYYDEGDTNNPVIPYANYNPNLNSDPKGIPDALHFRRGGHFVLLATGVDHMNLHDIYYLNGTAKNKNGIESALSYGQRQRDLFDLMSDNHVTVKNIYTAVQTDDIVKLGSDFSLGFRRASSDFLVDNIVGRTECNLFKIGSETAADTSDIHVTNLHGYGVYKAGFNINENDGATISNVTLDGAIFTNTSIPISINLTGRNRNGGDSGKASTRPIGSIKNVRVNNVTHIGQDYFGLVGTHINNMGPAVVVGYKNASSVRDITLNNIKFIQKGGQPYSNTSIVPKYELGNNYDPGGYFNNGSPVYGLLVKYATNVVVNNLTTEFQNNDDRYAVYVDESDKVSIHNASLEKGSDPSAASIAVMKTNNFEFTNVKYKTGEGMEVAIPDVSPAVNITNSQVNRVVYPAPAPASGDKSSTEIKEASDHEHLVNVDTGQSAIDLTNRTITAIVGTTDTDLKNEITAADNGSQQIYEFTDSSHNKKSGVLKSGDLLLVTSEDHSKTTEYKIVIQTTIQGEGSNSPNLQFVGLKTFAVSGKASTSTDSNPLMGFGIFQQITGATAPGSYLEYELKNIPEGTYSVEVTSKKKAARGTMTLYVDGETQPTLNPIDESVSGSATVYDSIKAGTVTITGAGNHTFRFLVTGYNQTNNPSGSGSSLYDVNIGYFRLTPIN</sequence>
<dbReference type="Pfam" id="PF16355">
    <property type="entry name" value="DUF4982"/>
    <property type="match status" value="1"/>
</dbReference>
<feature type="chain" id="PRO_5036954315" evidence="4">
    <location>
        <begin position="29"/>
        <end position="2449"/>
    </location>
</feature>
<dbReference type="InterPro" id="IPR006101">
    <property type="entry name" value="Glyco_hydro_2"/>
</dbReference>
<evidence type="ECO:0000256" key="1">
    <source>
        <dbReference type="ARBA" id="ARBA00007401"/>
    </source>
</evidence>
<evidence type="ECO:0000256" key="2">
    <source>
        <dbReference type="ARBA" id="ARBA00022801"/>
    </source>
</evidence>
<accession>A0A942U7A5</accession>
<dbReference type="Pfam" id="PF00754">
    <property type="entry name" value="F5_F8_type_C"/>
    <property type="match status" value="1"/>
</dbReference>
<dbReference type="Pfam" id="PF02836">
    <property type="entry name" value="Glyco_hydro_2_C"/>
    <property type="match status" value="1"/>
</dbReference>
<evidence type="ECO:0000313" key="7">
    <source>
        <dbReference type="Proteomes" id="UP000679749"/>
    </source>
</evidence>